<dbReference type="SUPFAM" id="SSF55781">
    <property type="entry name" value="GAF domain-like"/>
    <property type="match status" value="1"/>
</dbReference>
<dbReference type="PROSITE" id="PS50109">
    <property type="entry name" value="HIS_KIN"/>
    <property type="match status" value="1"/>
</dbReference>
<dbReference type="SUPFAM" id="SSF47384">
    <property type="entry name" value="Homodimeric domain of signal transducing histidine kinase"/>
    <property type="match status" value="1"/>
</dbReference>
<dbReference type="Pfam" id="PF00512">
    <property type="entry name" value="HisKA"/>
    <property type="match status" value="1"/>
</dbReference>
<evidence type="ECO:0000259" key="10">
    <source>
        <dbReference type="PROSITE" id="PS50112"/>
    </source>
</evidence>
<dbReference type="SMART" id="SM00387">
    <property type="entry name" value="HATPase_c"/>
    <property type="match status" value="1"/>
</dbReference>
<dbReference type="SMART" id="SM00065">
    <property type="entry name" value="GAF"/>
    <property type="match status" value="1"/>
</dbReference>
<dbReference type="Pfam" id="PF02518">
    <property type="entry name" value="HATPase_c"/>
    <property type="match status" value="1"/>
</dbReference>
<keyword evidence="7" id="KW-0175">Coiled coil</keyword>
<evidence type="ECO:0000256" key="2">
    <source>
        <dbReference type="ARBA" id="ARBA00012438"/>
    </source>
</evidence>
<dbReference type="Pfam" id="PF01590">
    <property type="entry name" value="GAF"/>
    <property type="match status" value="1"/>
</dbReference>
<dbReference type="CDD" id="cd00130">
    <property type="entry name" value="PAS"/>
    <property type="match status" value="1"/>
</dbReference>
<dbReference type="InterPro" id="IPR035965">
    <property type="entry name" value="PAS-like_dom_sf"/>
</dbReference>
<dbReference type="InterPro" id="IPR013655">
    <property type="entry name" value="PAS_fold_3"/>
</dbReference>
<dbReference type="SMART" id="SM00091">
    <property type="entry name" value="PAS"/>
    <property type="match status" value="2"/>
</dbReference>
<evidence type="ECO:0000256" key="3">
    <source>
        <dbReference type="ARBA" id="ARBA00022553"/>
    </source>
</evidence>
<sequence length="855" mass="93433">MTLAPLFSGTDVLSLYMARHDWDASAVGAPDTWPAAIRTVIRLMLDAKHAMFVFWGPELGLVYNQPYVEFLQDKHPRALGRPFRDTWPELWPQLAPLVERALAGESIYIEDMPLVMFRNGCDEHTWFTFSYSPIYDDAGGIVGLVGTGTDTTRRVTTERRLAFQVRMADALRGLGDPLEIARRASGLLGKELGASRVLFGEITDDDGGVFHSNYTDGSVGALHGGFRTGDFGASLFATLRSGRTSVHHDIDVELRDAEPGAVDRAAVRNFHAVQTRAEISVPVLREGRLTSILIVNHRTPRRWTPHEVALVEDVAERTWNAIERARAEASLREANRRLEALLSERTAERDRVWEMAQEMLAIATTDGYFVSCNPAMTEALGWTEAELRATPFAQFAHPDQLEELGGIVAQLAAGKTVSRYEVRSRHRDGSYRWLSWTVVPQGKLLYMAGRDVTGEKQRQEALRQAEDALRQAQKMEAIGQLTGGIAHDFNNMLGAIVGNIELARFHFEAGRVEQLYRYLDGAQHSANRAATLTHRLLAFSRRQTLEPKPTDINALVESMAEMIDRTMGPAISVELQLESIWRVSFCDPNQLENALLNLAINARDAMPGGGRLLIRTEDHRRELPQSPAGLASSDYIRISVRDTGTGMDAETAARAFEPFFTTKPLGQGTGLGLSMVFGFVNQSKGHVSIASAPGQGTTVFIDLEHQAGLVPAHPAGADGIPAATPPRSATILLVDDEAALRQVLAEVLRSAGHTVFEAGDAATAMAKLRHIDRVELLVTDVGLPGGVNGRQLAGTIRSACPEIPVLFITGYAESTVLDGGSLEPGMHLLTKPFALKDFSVRVAEIIAALPAEASA</sequence>
<gene>
    <name evidence="12" type="ORF">ACFFJK_14055</name>
</gene>
<dbReference type="Gene3D" id="3.40.50.2300">
    <property type="match status" value="1"/>
</dbReference>
<dbReference type="PANTHER" id="PTHR43065">
    <property type="entry name" value="SENSOR HISTIDINE KINASE"/>
    <property type="match status" value="1"/>
</dbReference>
<evidence type="ECO:0000259" key="8">
    <source>
        <dbReference type="PROSITE" id="PS50109"/>
    </source>
</evidence>
<dbReference type="InterPro" id="IPR029016">
    <property type="entry name" value="GAF-like_dom_sf"/>
</dbReference>
<dbReference type="SMART" id="SM00388">
    <property type="entry name" value="HisKA"/>
    <property type="match status" value="1"/>
</dbReference>
<dbReference type="PROSITE" id="PS50110">
    <property type="entry name" value="RESPONSE_REGULATORY"/>
    <property type="match status" value="1"/>
</dbReference>
<dbReference type="SUPFAM" id="SSF55874">
    <property type="entry name" value="ATPase domain of HSP90 chaperone/DNA topoisomerase II/histidine kinase"/>
    <property type="match status" value="1"/>
</dbReference>
<comment type="catalytic activity">
    <reaction evidence="1">
        <text>ATP + protein L-histidine = ADP + protein N-phospho-L-histidine.</text>
        <dbReference type="EC" id="2.7.13.3"/>
    </reaction>
</comment>
<dbReference type="Gene3D" id="1.10.287.130">
    <property type="match status" value="1"/>
</dbReference>
<dbReference type="InterPro" id="IPR003661">
    <property type="entry name" value="HisK_dim/P_dom"/>
</dbReference>
<dbReference type="SUPFAM" id="SSF55785">
    <property type="entry name" value="PYP-like sensor domain (PAS domain)"/>
    <property type="match status" value="2"/>
</dbReference>
<feature type="domain" description="Histidine kinase" evidence="8">
    <location>
        <begin position="484"/>
        <end position="707"/>
    </location>
</feature>
<evidence type="ECO:0000256" key="1">
    <source>
        <dbReference type="ARBA" id="ARBA00000085"/>
    </source>
</evidence>
<dbReference type="PROSITE" id="PS50112">
    <property type="entry name" value="PAS"/>
    <property type="match status" value="1"/>
</dbReference>
<evidence type="ECO:0000259" key="11">
    <source>
        <dbReference type="PROSITE" id="PS50113"/>
    </source>
</evidence>
<dbReference type="InterPro" id="IPR011006">
    <property type="entry name" value="CheY-like_superfamily"/>
</dbReference>
<dbReference type="Proteomes" id="UP001589773">
    <property type="component" value="Unassembled WGS sequence"/>
</dbReference>
<dbReference type="InterPro" id="IPR013656">
    <property type="entry name" value="PAS_4"/>
</dbReference>
<dbReference type="InterPro" id="IPR003018">
    <property type="entry name" value="GAF"/>
</dbReference>
<dbReference type="Gene3D" id="3.30.450.20">
    <property type="entry name" value="PAS domain"/>
    <property type="match status" value="2"/>
</dbReference>
<dbReference type="EMBL" id="JBHLWP010000013">
    <property type="protein sequence ID" value="MFC0253019.1"/>
    <property type="molecule type" value="Genomic_DNA"/>
</dbReference>
<dbReference type="InterPro" id="IPR004358">
    <property type="entry name" value="Sig_transdc_His_kin-like_C"/>
</dbReference>
<dbReference type="Pfam" id="PF00072">
    <property type="entry name" value="Response_reg"/>
    <property type="match status" value="1"/>
</dbReference>
<dbReference type="PROSITE" id="PS50113">
    <property type="entry name" value="PAC"/>
    <property type="match status" value="1"/>
</dbReference>
<dbReference type="InterPro" id="IPR001789">
    <property type="entry name" value="Sig_transdc_resp-reg_receiver"/>
</dbReference>
<proteinExistence type="predicted"/>
<evidence type="ECO:0000256" key="5">
    <source>
        <dbReference type="ARBA" id="ARBA00022777"/>
    </source>
</evidence>
<dbReference type="InterPro" id="IPR000014">
    <property type="entry name" value="PAS"/>
</dbReference>
<keyword evidence="5" id="KW-0418">Kinase</keyword>
<feature type="coiled-coil region" evidence="7">
    <location>
        <begin position="324"/>
        <end position="351"/>
    </location>
</feature>
<dbReference type="InterPro" id="IPR000700">
    <property type="entry name" value="PAS-assoc_C"/>
</dbReference>
<reference evidence="12 13" key="1">
    <citation type="submission" date="2024-09" db="EMBL/GenBank/DDBJ databases">
        <authorList>
            <person name="Sun Q."/>
            <person name="Mori K."/>
        </authorList>
    </citation>
    <scope>NUCLEOTIDE SEQUENCE [LARGE SCALE GENOMIC DNA]</scope>
    <source>
        <strain evidence="12 13">CCM 7792</strain>
    </source>
</reference>
<dbReference type="SMART" id="SM00086">
    <property type="entry name" value="PAC"/>
    <property type="match status" value="2"/>
</dbReference>
<evidence type="ECO:0000256" key="6">
    <source>
        <dbReference type="PROSITE-ProRule" id="PRU00169"/>
    </source>
</evidence>
<feature type="modified residue" description="4-aspartylphosphate" evidence="6">
    <location>
        <position position="780"/>
    </location>
</feature>
<evidence type="ECO:0000313" key="13">
    <source>
        <dbReference type="Proteomes" id="UP001589773"/>
    </source>
</evidence>
<feature type="domain" description="PAC" evidence="11">
    <location>
        <begin position="110"/>
        <end position="163"/>
    </location>
</feature>
<keyword evidence="13" id="KW-1185">Reference proteome</keyword>
<dbReference type="Gene3D" id="3.30.565.10">
    <property type="entry name" value="Histidine kinase-like ATPase, C-terminal domain"/>
    <property type="match status" value="1"/>
</dbReference>
<dbReference type="SMART" id="SM00448">
    <property type="entry name" value="REC"/>
    <property type="match status" value="1"/>
</dbReference>
<protein>
    <recommendedName>
        <fullName evidence="2">histidine kinase</fullName>
        <ecNumber evidence="2">2.7.13.3</ecNumber>
    </recommendedName>
</protein>
<dbReference type="InterPro" id="IPR003594">
    <property type="entry name" value="HATPase_dom"/>
</dbReference>
<dbReference type="NCBIfam" id="TIGR00229">
    <property type="entry name" value="sensory_box"/>
    <property type="match status" value="1"/>
</dbReference>
<feature type="domain" description="PAS" evidence="10">
    <location>
        <begin position="345"/>
        <end position="415"/>
    </location>
</feature>
<dbReference type="Pfam" id="PF08447">
    <property type="entry name" value="PAS_3"/>
    <property type="match status" value="1"/>
</dbReference>
<keyword evidence="4" id="KW-0808">Transferase</keyword>
<evidence type="ECO:0000313" key="12">
    <source>
        <dbReference type="EMBL" id="MFC0253019.1"/>
    </source>
</evidence>
<dbReference type="InterPro" id="IPR001610">
    <property type="entry name" value="PAC"/>
</dbReference>
<dbReference type="SUPFAM" id="SSF52172">
    <property type="entry name" value="CheY-like"/>
    <property type="match status" value="1"/>
</dbReference>
<dbReference type="PRINTS" id="PR00344">
    <property type="entry name" value="BCTRLSENSOR"/>
</dbReference>
<comment type="caution">
    <text evidence="12">The sequence shown here is derived from an EMBL/GenBank/DDBJ whole genome shotgun (WGS) entry which is preliminary data.</text>
</comment>
<evidence type="ECO:0000259" key="9">
    <source>
        <dbReference type="PROSITE" id="PS50110"/>
    </source>
</evidence>
<organism evidence="12 13">
    <name type="scientific">Massilia consociata</name>
    <dbReference type="NCBI Taxonomy" id="760117"/>
    <lineage>
        <taxon>Bacteria</taxon>
        <taxon>Pseudomonadati</taxon>
        <taxon>Pseudomonadota</taxon>
        <taxon>Betaproteobacteria</taxon>
        <taxon>Burkholderiales</taxon>
        <taxon>Oxalobacteraceae</taxon>
        <taxon>Telluria group</taxon>
        <taxon>Massilia</taxon>
    </lineage>
</organism>
<name>A0ABV6FI71_9BURK</name>
<dbReference type="PANTHER" id="PTHR43065:SF42">
    <property type="entry name" value="TWO-COMPONENT SENSOR PPRA"/>
    <property type="match status" value="1"/>
</dbReference>
<accession>A0ABV6FI71</accession>
<dbReference type="InterPro" id="IPR036890">
    <property type="entry name" value="HATPase_C_sf"/>
</dbReference>
<dbReference type="CDD" id="cd00082">
    <property type="entry name" value="HisKA"/>
    <property type="match status" value="1"/>
</dbReference>
<feature type="domain" description="Response regulatory" evidence="9">
    <location>
        <begin position="730"/>
        <end position="846"/>
    </location>
</feature>
<dbReference type="EC" id="2.7.13.3" evidence="2"/>
<dbReference type="Gene3D" id="3.30.450.40">
    <property type="match status" value="1"/>
</dbReference>
<dbReference type="Pfam" id="PF08448">
    <property type="entry name" value="PAS_4"/>
    <property type="match status" value="1"/>
</dbReference>
<keyword evidence="3 6" id="KW-0597">Phosphoprotein</keyword>
<dbReference type="InterPro" id="IPR036097">
    <property type="entry name" value="HisK_dim/P_sf"/>
</dbReference>
<dbReference type="RefSeq" id="WP_379679947.1">
    <property type="nucleotide sequence ID" value="NZ_JBHLWP010000013.1"/>
</dbReference>
<evidence type="ECO:0000256" key="4">
    <source>
        <dbReference type="ARBA" id="ARBA00022679"/>
    </source>
</evidence>
<dbReference type="InterPro" id="IPR005467">
    <property type="entry name" value="His_kinase_dom"/>
</dbReference>
<evidence type="ECO:0000256" key="7">
    <source>
        <dbReference type="SAM" id="Coils"/>
    </source>
</evidence>